<dbReference type="RefSeq" id="WP_168885522.1">
    <property type="nucleotide sequence ID" value="NZ_JABAIL010000015.1"/>
</dbReference>
<comment type="caution">
    <text evidence="3">The sequence shown here is derived from an EMBL/GenBank/DDBJ whole genome shotgun (WGS) entry which is preliminary data.</text>
</comment>
<evidence type="ECO:0000259" key="2">
    <source>
        <dbReference type="Pfam" id="PF16130"/>
    </source>
</evidence>
<keyword evidence="4" id="KW-1185">Reference proteome</keyword>
<dbReference type="Pfam" id="PF16130">
    <property type="entry name" value="DUF4842"/>
    <property type="match status" value="1"/>
</dbReference>
<evidence type="ECO:0000313" key="4">
    <source>
        <dbReference type="Proteomes" id="UP000585050"/>
    </source>
</evidence>
<feature type="domain" description="DUF4842" evidence="2">
    <location>
        <begin position="450"/>
        <end position="642"/>
    </location>
</feature>
<reference evidence="3 4" key="1">
    <citation type="submission" date="2020-04" db="EMBL/GenBank/DDBJ databases">
        <title>Flammeovirga sp. SR4, a novel species isolated from seawater.</title>
        <authorList>
            <person name="Wang X."/>
        </authorList>
    </citation>
    <scope>NUCLEOTIDE SEQUENCE [LARGE SCALE GENOMIC DNA]</scope>
    <source>
        <strain evidence="3 4">SR4</strain>
    </source>
</reference>
<dbReference type="InterPro" id="IPR031025">
    <property type="entry name" value="LruC_dom"/>
</dbReference>
<feature type="compositionally biased region" description="Basic and acidic residues" evidence="1">
    <location>
        <begin position="646"/>
        <end position="660"/>
    </location>
</feature>
<dbReference type="Proteomes" id="UP000585050">
    <property type="component" value="Unassembled WGS sequence"/>
</dbReference>
<accession>A0A7X8SR02</accession>
<dbReference type="InterPro" id="IPR032295">
    <property type="entry name" value="DUF4842"/>
</dbReference>
<dbReference type="AlphaFoldDB" id="A0A7X8SR02"/>
<dbReference type="SUPFAM" id="SSF63825">
    <property type="entry name" value="YWTD domain"/>
    <property type="match status" value="1"/>
</dbReference>
<organism evidence="3 4">
    <name type="scientific">Flammeovirga agarivorans</name>
    <dbReference type="NCBI Taxonomy" id="2726742"/>
    <lineage>
        <taxon>Bacteria</taxon>
        <taxon>Pseudomonadati</taxon>
        <taxon>Bacteroidota</taxon>
        <taxon>Cytophagia</taxon>
        <taxon>Cytophagales</taxon>
        <taxon>Flammeovirgaceae</taxon>
        <taxon>Flammeovirga</taxon>
    </lineage>
</organism>
<feature type="region of interest" description="Disordered" evidence="1">
    <location>
        <begin position="634"/>
        <end position="660"/>
    </location>
</feature>
<sequence length="660" mass="72601">MRPLNLLSISIVLFLLIGCTNEKDKEINTDDPISEGSINDVTVPSGFDYKTTKTIYVKVSSSNFAGSNLITAYLSTPAGEKIKMFSGLSDENGVLNMELSVPTYIDELYISKQAAGLEFFETASIATEYVNVEFDVESELVPFEASQARKSNTCNDFIYVVNGNGEFFSINLDNDLAITDYPDLSGGSFAATYDRENNIIYYDVKGKLYSYVKETGTSTLIASLNTSSNNLNDGYPRMVINPSDGYLYIAAKEDFAIIDPSDGSVVKNARIQGISGSQNGGGDFDFSSDGTLYQVSSGGMFRMAFNSDSTIINATRISADNFPHYLTGVTIDRFDRLYASTNHSNSKLIQMDINDGSYVILRNMGRKMNDLSSFRCTEEDFAGQDADGDGVVDGFDLYPNDSTRAFESYTPGENGFGTYAFEDLYPAKGDYDFNDIIVHYRHTSVSNADNKIVEFKTKYIVKTVQSDLPSGFAFELPIHADSILSVTGSRVTAGAVTLDSKGLESGIAPEKPVVVAFDDHFALISRPGKISKSDEFEVVITFTEPIDPSSLPIGAFNPFIFINKDRTKEVHLANFPTTSKFNQSLQTDGVDDGNFKTAEGHPWAIHLPHKFHPPKEAIDITNAYSNFENFVESSGSANSNWYTDDTGNRVESKMHLDNEE</sequence>
<protein>
    <submittedName>
        <fullName evidence="3">LruC domain-containing protein</fullName>
    </submittedName>
</protein>
<evidence type="ECO:0000313" key="3">
    <source>
        <dbReference type="EMBL" id="NLR94814.1"/>
    </source>
</evidence>
<gene>
    <name evidence="3" type="ORF">HGP29_26650</name>
</gene>
<evidence type="ECO:0000256" key="1">
    <source>
        <dbReference type="SAM" id="MobiDB-lite"/>
    </source>
</evidence>
<dbReference type="EMBL" id="JABAIL010000015">
    <property type="protein sequence ID" value="NLR94814.1"/>
    <property type="molecule type" value="Genomic_DNA"/>
</dbReference>
<proteinExistence type="predicted"/>
<dbReference type="PROSITE" id="PS51257">
    <property type="entry name" value="PROKAR_LIPOPROTEIN"/>
    <property type="match status" value="1"/>
</dbReference>
<dbReference type="NCBIfam" id="TIGR04456">
    <property type="entry name" value="LruC_dom"/>
    <property type="match status" value="1"/>
</dbReference>
<name>A0A7X8SR02_9BACT</name>
<feature type="compositionally biased region" description="Polar residues" evidence="1">
    <location>
        <begin position="634"/>
        <end position="645"/>
    </location>
</feature>